<dbReference type="AlphaFoldDB" id="A0A243RG38"/>
<protein>
    <submittedName>
        <fullName evidence="1">Uncharacterized protein</fullName>
    </submittedName>
</protein>
<name>A0A243RG38_9ACTN</name>
<keyword evidence="2" id="KW-1185">Reference proteome</keyword>
<evidence type="ECO:0000313" key="1">
    <source>
        <dbReference type="EMBL" id="OUC93718.1"/>
    </source>
</evidence>
<reference evidence="1 2" key="1">
    <citation type="submission" date="2017-05" db="EMBL/GenBank/DDBJ databases">
        <title>Biotechnological potential of actinobacteria isolated from South African environments.</title>
        <authorList>
            <person name="Le Roes-Hill M."/>
            <person name="Prins A."/>
            <person name="Durrell K.A."/>
        </authorList>
    </citation>
    <scope>NUCLEOTIDE SEQUENCE [LARGE SCALE GENOMIC DNA]</scope>
    <source>
        <strain evidence="1">M26</strain>
    </source>
</reference>
<sequence>MQKHDSREARFIHLVRLGWDLRGLGVRTSLVVPVGGRPVLEIVPTGESRIRITVIRRACGWAFTWRPWWARLWRPGQWIWAEADNAADVIASAVIA</sequence>
<evidence type="ECO:0000313" key="2">
    <source>
        <dbReference type="Proteomes" id="UP000194761"/>
    </source>
</evidence>
<accession>A0A243RG38</accession>
<gene>
    <name evidence="1" type="ORF">CA984_25345</name>
</gene>
<comment type="caution">
    <text evidence="1">The sequence shown here is derived from an EMBL/GenBank/DDBJ whole genome shotgun (WGS) entry which is preliminary data.</text>
</comment>
<proteinExistence type="predicted"/>
<dbReference type="EMBL" id="NGFP01000127">
    <property type="protein sequence ID" value="OUC93718.1"/>
    <property type="molecule type" value="Genomic_DNA"/>
</dbReference>
<organism evidence="1 2">
    <name type="scientific">Streptosporangium minutum</name>
    <dbReference type="NCBI Taxonomy" id="569862"/>
    <lineage>
        <taxon>Bacteria</taxon>
        <taxon>Bacillati</taxon>
        <taxon>Actinomycetota</taxon>
        <taxon>Actinomycetes</taxon>
        <taxon>Streptosporangiales</taxon>
        <taxon>Streptosporangiaceae</taxon>
        <taxon>Streptosporangium</taxon>
    </lineage>
</organism>
<dbReference type="Proteomes" id="UP000194761">
    <property type="component" value="Unassembled WGS sequence"/>
</dbReference>